<accession>A0A8J5D468</accession>
<comment type="caution">
    <text evidence="2">The sequence shown here is derived from an EMBL/GenBank/DDBJ whole genome shotgun (WGS) entry which is preliminary data.</text>
</comment>
<gene>
    <name evidence="2" type="ORF">GWK47_032974</name>
</gene>
<keyword evidence="3" id="KW-1185">Reference proteome</keyword>
<evidence type="ECO:0000256" key="1">
    <source>
        <dbReference type="SAM" id="MobiDB-lite"/>
    </source>
</evidence>
<protein>
    <submittedName>
        <fullName evidence="2">Uncharacterized protein</fullName>
    </submittedName>
</protein>
<dbReference type="Proteomes" id="UP000770661">
    <property type="component" value="Unassembled WGS sequence"/>
</dbReference>
<dbReference type="AlphaFoldDB" id="A0A8J5D468"/>
<evidence type="ECO:0000313" key="3">
    <source>
        <dbReference type="Proteomes" id="UP000770661"/>
    </source>
</evidence>
<sequence length="209" mass="22660">MRRWFVCPFDTTASIRIHTGCGRLLEEAFGETPSPPCLPPPTSSKLILAAAFKESYGAPSSGPTISWSRDSGNSGPTSLMKNPEAISTSSTRGSISFRPWKEAASIGAMEKGSSRRSPRGLPAFVHLSLFYLTGNLSSAIKKREAFHPARWMAKAISFSISACSGPTCNDNAGSKDLRDRSLRRSSSTRAAWEWSGHCDRSCVQRPQTS</sequence>
<dbReference type="EMBL" id="JACEEZ010002498">
    <property type="protein sequence ID" value="KAG0728205.1"/>
    <property type="molecule type" value="Genomic_DNA"/>
</dbReference>
<name>A0A8J5D468_CHIOP</name>
<organism evidence="2 3">
    <name type="scientific">Chionoecetes opilio</name>
    <name type="common">Atlantic snow crab</name>
    <name type="synonym">Cancer opilio</name>
    <dbReference type="NCBI Taxonomy" id="41210"/>
    <lineage>
        <taxon>Eukaryota</taxon>
        <taxon>Metazoa</taxon>
        <taxon>Ecdysozoa</taxon>
        <taxon>Arthropoda</taxon>
        <taxon>Crustacea</taxon>
        <taxon>Multicrustacea</taxon>
        <taxon>Malacostraca</taxon>
        <taxon>Eumalacostraca</taxon>
        <taxon>Eucarida</taxon>
        <taxon>Decapoda</taxon>
        <taxon>Pleocyemata</taxon>
        <taxon>Brachyura</taxon>
        <taxon>Eubrachyura</taxon>
        <taxon>Majoidea</taxon>
        <taxon>Majidae</taxon>
        <taxon>Chionoecetes</taxon>
    </lineage>
</organism>
<feature type="region of interest" description="Disordered" evidence="1">
    <location>
        <begin position="63"/>
        <end position="91"/>
    </location>
</feature>
<reference evidence="2" key="1">
    <citation type="submission" date="2020-07" db="EMBL/GenBank/DDBJ databases">
        <title>The High-quality genome of the commercially important snow crab, Chionoecetes opilio.</title>
        <authorList>
            <person name="Jeong J.-H."/>
            <person name="Ryu S."/>
        </authorList>
    </citation>
    <scope>NUCLEOTIDE SEQUENCE</scope>
    <source>
        <strain evidence="2">MADBK_172401_WGS</strain>
        <tissue evidence="2">Digestive gland</tissue>
    </source>
</reference>
<evidence type="ECO:0000313" key="2">
    <source>
        <dbReference type="EMBL" id="KAG0728205.1"/>
    </source>
</evidence>
<proteinExistence type="predicted"/>